<dbReference type="OMA" id="YLDCATT"/>
<evidence type="ECO:0000256" key="1">
    <source>
        <dbReference type="SAM" id="MobiDB-lite"/>
    </source>
</evidence>
<feature type="region of interest" description="Disordered" evidence="1">
    <location>
        <begin position="344"/>
        <end position="364"/>
    </location>
</feature>
<feature type="transmembrane region" description="Helical" evidence="2">
    <location>
        <begin position="633"/>
        <end position="661"/>
    </location>
</feature>
<keyword evidence="4" id="KW-1185">Reference proteome</keyword>
<dbReference type="eggNOG" id="ENOG502SRKW">
    <property type="taxonomic scope" value="Eukaryota"/>
</dbReference>
<protein>
    <submittedName>
        <fullName evidence="3">Predicted protein</fullName>
    </submittedName>
</protein>
<dbReference type="EMBL" id="GG738870">
    <property type="protein sequence ID" value="EFC43977.1"/>
    <property type="molecule type" value="Genomic_DNA"/>
</dbReference>
<sequence length="688" mass="77336">MPKVSATPVSSFNMRGQVFQVSLLLVVMLIIMMTTGRNVEANTLSSETKLEEFVECPFEYYTSGQLNTKKYDQLVAECAFARVPFQYETNTTDITSLFIKRIRKRDETNLPRKIVWFIPGGGFGPGHSTIHLDVEMVKYFISELYNRTDNYQYSIYSVEHRGVGRSDRLSCQSSQAESPSSDGGYYITKKEWPKCVQDLSKLETLVYSSDNAAIDLLKVMKMVKTMYSDSIHYMYGYYYGAFWIMKTLRFTELNDLTMLNSIKGIMIENPFTKKFHLNDIDSVMIDTFKNVLKFCSDKTLADKYDKTCYEKLGGQDVYALLKSTMKKVYNVDFDSHSSGHSVMSGGGGGGGSGGGESDGGHGTVPNTPCGLVSSKLPFYNLTRIFGSLMRTRNGQAIIPAIIYRFNRCDDSKDVHILYNLVKYYATYVESKSYATNYLLDSDSVFYNIVFSEFWKESHQTESEISEDMAHSYVNTGFDLKLAQVWNATHHWEGPEIYTPKIDTSFSNPTNIPILVIDADADTYMTSDYPTDFESSLSGTNHKLVTIPFSLPPTIVNSPVKGKSDCGSQILTSLITLDSTNPNVQQVNTQCLDQLQFNFTGSSSFNKLVFQVSDIYEGVYVYSTFYTGTISTTLFFAVVLGISIGFLVVLIVAMCVTCTMRLTFLNNKAYKKLTSSTASGHDPSMWNNL</sequence>
<feature type="compositionally biased region" description="Gly residues" evidence="1">
    <location>
        <begin position="344"/>
        <end position="362"/>
    </location>
</feature>
<dbReference type="OrthoDB" id="425534at2759"/>
<keyword evidence="2" id="KW-0472">Membrane</keyword>
<reference evidence="3 4" key="1">
    <citation type="journal article" date="2010" name="Cell">
        <title>The genome of Naegleria gruberi illuminates early eukaryotic versatility.</title>
        <authorList>
            <person name="Fritz-Laylin L.K."/>
            <person name="Prochnik S.E."/>
            <person name="Ginger M.L."/>
            <person name="Dacks J.B."/>
            <person name="Carpenter M.L."/>
            <person name="Field M.C."/>
            <person name="Kuo A."/>
            <person name="Paredez A."/>
            <person name="Chapman J."/>
            <person name="Pham J."/>
            <person name="Shu S."/>
            <person name="Neupane R."/>
            <person name="Cipriano M."/>
            <person name="Mancuso J."/>
            <person name="Tu H."/>
            <person name="Salamov A."/>
            <person name="Lindquist E."/>
            <person name="Shapiro H."/>
            <person name="Lucas S."/>
            <person name="Grigoriev I.V."/>
            <person name="Cande W.Z."/>
            <person name="Fulton C."/>
            <person name="Rokhsar D.S."/>
            <person name="Dawson S.C."/>
        </authorList>
    </citation>
    <scope>NUCLEOTIDE SEQUENCE [LARGE SCALE GENOMIC DNA]</scope>
    <source>
        <strain evidence="3 4">NEG-M</strain>
    </source>
</reference>
<dbReference type="InParanoid" id="D2VGJ9"/>
<dbReference type="InterPro" id="IPR029058">
    <property type="entry name" value="AB_hydrolase_fold"/>
</dbReference>
<dbReference type="SUPFAM" id="SSF53474">
    <property type="entry name" value="alpha/beta-Hydrolases"/>
    <property type="match status" value="1"/>
</dbReference>
<keyword evidence="2" id="KW-0812">Transmembrane</keyword>
<evidence type="ECO:0000313" key="4">
    <source>
        <dbReference type="Proteomes" id="UP000006671"/>
    </source>
</evidence>
<name>D2VGJ9_NAEGR</name>
<keyword evidence="2" id="KW-1133">Transmembrane helix</keyword>
<evidence type="ECO:0000313" key="3">
    <source>
        <dbReference type="EMBL" id="EFC43977.1"/>
    </source>
</evidence>
<dbReference type="GeneID" id="8847999"/>
<dbReference type="KEGG" id="ngr:NAEGRDRAFT_49362"/>
<organism evidence="4">
    <name type="scientific">Naegleria gruberi</name>
    <name type="common">Amoeba</name>
    <dbReference type="NCBI Taxonomy" id="5762"/>
    <lineage>
        <taxon>Eukaryota</taxon>
        <taxon>Discoba</taxon>
        <taxon>Heterolobosea</taxon>
        <taxon>Tetramitia</taxon>
        <taxon>Eutetramitia</taxon>
        <taxon>Vahlkampfiidae</taxon>
        <taxon>Naegleria</taxon>
    </lineage>
</organism>
<dbReference type="VEuPathDB" id="AmoebaDB:NAEGRDRAFT_49362"/>
<dbReference type="RefSeq" id="XP_002676721.1">
    <property type="nucleotide sequence ID" value="XM_002676675.1"/>
</dbReference>
<gene>
    <name evidence="3" type="ORF">NAEGRDRAFT_49362</name>
</gene>
<evidence type="ECO:0000256" key="2">
    <source>
        <dbReference type="SAM" id="Phobius"/>
    </source>
</evidence>
<proteinExistence type="predicted"/>
<dbReference type="AlphaFoldDB" id="D2VGJ9"/>
<dbReference type="Proteomes" id="UP000006671">
    <property type="component" value="Unassembled WGS sequence"/>
</dbReference>
<accession>D2VGJ9</accession>